<sequence>MEITGPLNIGVLDNDTGGRELHLSFNADFRILNLQQQSESFQHFIKTLINEIHKLEESDANRQGMTTILQICEQIQPHIDTNELPLEETIVVNIQTQSPFGNIKISG</sequence>
<dbReference type="EMBL" id="UOFD01000020">
    <property type="protein sequence ID" value="VAW50884.1"/>
    <property type="molecule type" value="Genomic_DNA"/>
</dbReference>
<gene>
    <name evidence="1" type="ORF">MNBD_GAMMA06-1796</name>
</gene>
<accession>A0A3B0X4Q3</accession>
<proteinExistence type="predicted"/>
<evidence type="ECO:0000313" key="1">
    <source>
        <dbReference type="EMBL" id="VAW50884.1"/>
    </source>
</evidence>
<name>A0A3B0X4Q3_9ZZZZ</name>
<reference evidence="1" key="1">
    <citation type="submission" date="2018-06" db="EMBL/GenBank/DDBJ databases">
        <authorList>
            <person name="Zhirakovskaya E."/>
        </authorList>
    </citation>
    <scope>NUCLEOTIDE SEQUENCE</scope>
</reference>
<dbReference type="AlphaFoldDB" id="A0A3B0X4Q3"/>
<organism evidence="1">
    <name type="scientific">hydrothermal vent metagenome</name>
    <dbReference type="NCBI Taxonomy" id="652676"/>
    <lineage>
        <taxon>unclassified sequences</taxon>
        <taxon>metagenomes</taxon>
        <taxon>ecological metagenomes</taxon>
    </lineage>
</organism>
<protein>
    <submittedName>
        <fullName evidence="1">Uncharacterized protein</fullName>
    </submittedName>
</protein>